<dbReference type="EMBL" id="JANAVB010008398">
    <property type="protein sequence ID" value="KAJ6841797.1"/>
    <property type="molecule type" value="Genomic_DNA"/>
</dbReference>
<dbReference type="InterPro" id="IPR038595">
    <property type="entry name" value="LOR_sf"/>
</dbReference>
<dbReference type="AlphaFoldDB" id="A0AAX6HMI9"/>
<dbReference type="InterPro" id="IPR007612">
    <property type="entry name" value="LOR"/>
</dbReference>
<comment type="caution">
    <text evidence="3">The sequence shown here is derived from an EMBL/GenBank/DDBJ whole genome shotgun (WGS) entry which is preliminary data.</text>
</comment>
<dbReference type="Proteomes" id="UP001140949">
    <property type="component" value="Unassembled WGS sequence"/>
</dbReference>
<dbReference type="InterPro" id="IPR025659">
    <property type="entry name" value="Tubby-like_C"/>
</dbReference>
<reference evidence="3" key="1">
    <citation type="journal article" date="2023" name="GigaByte">
        <title>Genome assembly of the bearded iris, Iris pallida Lam.</title>
        <authorList>
            <person name="Bruccoleri R.E."/>
            <person name="Oakeley E.J."/>
            <person name="Faust A.M.E."/>
            <person name="Altorfer M."/>
            <person name="Dessus-Babus S."/>
            <person name="Burckhardt D."/>
            <person name="Oertli M."/>
            <person name="Naumann U."/>
            <person name="Petersen F."/>
            <person name="Wong J."/>
        </authorList>
    </citation>
    <scope>NUCLEOTIDE SEQUENCE</scope>
    <source>
        <strain evidence="3">GSM-AAB239-AS_SAM_17_03QT</strain>
    </source>
</reference>
<evidence type="ECO:0000313" key="2">
    <source>
        <dbReference type="EMBL" id="KAJ6812555.1"/>
    </source>
</evidence>
<accession>A0AAX6HMI9</accession>
<name>A0AAX6HMI9_IRIPA</name>
<dbReference type="PANTHER" id="PTHR31087">
    <property type="match status" value="1"/>
</dbReference>
<evidence type="ECO:0000313" key="4">
    <source>
        <dbReference type="Proteomes" id="UP001140949"/>
    </source>
</evidence>
<evidence type="ECO:0000313" key="3">
    <source>
        <dbReference type="EMBL" id="KAJ6841797.1"/>
    </source>
</evidence>
<organism evidence="3 4">
    <name type="scientific">Iris pallida</name>
    <name type="common">Sweet iris</name>
    <dbReference type="NCBI Taxonomy" id="29817"/>
    <lineage>
        <taxon>Eukaryota</taxon>
        <taxon>Viridiplantae</taxon>
        <taxon>Streptophyta</taxon>
        <taxon>Embryophyta</taxon>
        <taxon>Tracheophyta</taxon>
        <taxon>Spermatophyta</taxon>
        <taxon>Magnoliopsida</taxon>
        <taxon>Liliopsida</taxon>
        <taxon>Asparagales</taxon>
        <taxon>Iridaceae</taxon>
        <taxon>Iridoideae</taxon>
        <taxon>Irideae</taxon>
        <taxon>Iris</taxon>
    </lineage>
</organism>
<dbReference type="Gene3D" id="2.40.160.200">
    <property type="entry name" value="LURP1-related"/>
    <property type="match status" value="1"/>
</dbReference>
<dbReference type="EMBL" id="JANAVB010031019">
    <property type="protein sequence ID" value="KAJ6812555.1"/>
    <property type="molecule type" value="Genomic_DNA"/>
</dbReference>
<gene>
    <name evidence="2" type="ORF">M6B38_148125</name>
    <name evidence="3" type="ORF">M6B38_305375</name>
</gene>
<dbReference type="PANTHER" id="PTHR31087:SF58">
    <property type="entry name" value="OS07G0230700 PROTEIN"/>
    <property type="match status" value="1"/>
</dbReference>
<keyword evidence="4" id="KW-1185">Reference proteome</keyword>
<dbReference type="Pfam" id="PF04525">
    <property type="entry name" value="LOR"/>
    <property type="match status" value="1"/>
</dbReference>
<proteinExistence type="inferred from homology"/>
<reference evidence="3" key="2">
    <citation type="submission" date="2023-04" db="EMBL/GenBank/DDBJ databases">
        <authorList>
            <person name="Bruccoleri R.E."/>
            <person name="Oakeley E.J."/>
            <person name="Faust A.-M."/>
            <person name="Dessus-Babus S."/>
            <person name="Altorfer M."/>
            <person name="Burckhardt D."/>
            <person name="Oertli M."/>
            <person name="Naumann U."/>
            <person name="Petersen F."/>
            <person name="Wong J."/>
        </authorList>
    </citation>
    <scope>NUCLEOTIDE SEQUENCE</scope>
    <source>
        <strain evidence="3">GSM-AAB239-AS_SAM_17_03QT</strain>
        <tissue evidence="3">Leaf</tissue>
    </source>
</reference>
<protein>
    <submittedName>
        <fullName evidence="3">Protein LURP-one-related 10-like</fullName>
    </submittedName>
</protein>
<comment type="similarity">
    <text evidence="1">Belongs to the LOR family.</text>
</comment>
<dbReference type="SUPFAM" id="SSF54518">
    <property type="entry name" value="Tubby C-terminal domain-like"/>
    <property type="match status" value="1"/>
</dbReference>
<evidence type="ECO:0000256" key="1">
    <source>
        <dbReference type="ARBA" id="ARBA00005437"/>
    </source>
</evidence>
<sequence>MAMPAPFPQQMAVVGPQYCAPYPVDLTVTRKAISLTDGDFAVTDANGNVIMKVRGKLLSLRDRRVLLDAAGNPIISMQQKIFSAHRRWQAYRGDSSNSEHLLFSVKKSSLLQFKTHLDVFLAANTSESTCDFNIKGSYFERACTIFHGSSNNVIVAQMKKHHTLQSIALGKDTFGVTVYPYVDYAFIVALIVILDEINKDRDDDD</sequence>